<dbReference type="FunFam" id="2.40.50.1070:FF:000003">
    <property type="entry name" value="23S rRNA (Uracil-5-)-methyltransferase RumA"/>
    <property type="match status" value="1"/>
</dbReference>
<evidence type="ECO:0000313" key="8">
    <source>
        <dbReference type="EMBL" id="MBJ6723430.1"/>
    </source>
</evidence>
<feature type="compositionally biased region" description="Basic and acidic residues" evidence="6">
    <location>
        <begin position="30"/>
        <end position="41"/>
    </location>
</feature>
<evidence type="ECO:0000256" key="4">
    <source>
        <dbReference type="PROSITE-ProRule" id="PRU01024"/>
    </source>
</evidence>
<dbReference type="PROSITE" id="PS01231">
    <property type="entry name" value="TRMA_2"/>
    <property type="match status" value="1"/>
</dbReference>
<reference evidence="8" key="1">
    <citation type="submission" date="2020-12" db="EMBL/GenBank/DDBJ databases">
        <title>Geomonas sp. Red875, isolated from river sediment.</title>
        <authorList>
            <person name="Xu Z."/>
            <person name="Zhang Z."/>
            <person name="Masuda Y."/>
            <person name="Itoh H."/>
            <person name="Senoo K."/>
        </authorList>
    </citation>
    <scope>NUCLEOTIDE SEQUENCE</scope>
    <source>
        <strain evidence="8">Red875</strain>
    </source>
</reference>
<dbReference type="SUPFAM" id="SSF50249">
    <property type="entry name" value="Nucleic acid-binding proteins"/>
    <property type="match status" value="1"/>
</dbReference>
<dbReference type="GO" id="GO:0070041">
    <property type="term" value="F:rRNA (uridine-C5-)-methyltransferase activity"/>
    <property type="evidence" value="ECO:0007669"/>
    <property type="project" value="TreeGrafter"/>
</dbReference>
<dbReference type="NCBIfam" id="TIGR00479">
    <property type="entry name" value="rumA"/>
    <property type="match status" value="1"/>
</dbReference>
<dbReference type="Pfam" id="PF05958">
    <property type="entry name" value="tRNA_U5-meth_tr"/>
    <property type="match status" value="1"/>
</dbReference>
<dbReference type="PANTHER" id="PTHR11061">
    <property type="entry name" value="RNA M5U METHYLTRANSFERASE"/>
    <property type="match status" value="1"/>
</dbReference>
<feature type="region of interest" description="Disordered" evidence="6">
    <location>
        <begin position="1"/>
        <end position="45"/>
    </location>
</feature>
<dbReference type="Gene3D" id="3.40.50.150">
    <property type="entry name" value="Vaccinia Virus protein VP39"/>
    <property type="match status" value="1"/>
</dbReference>
<evidence type="ECO:0000256" key="1">
    <source>
        <dbReference type="ARBA" id="ARBA00022603"/>
    </source>
</evidence>
<dbReference type="InterPro" id="IPR012340">
    <property type="entry name" value="NA-bd_OB-fold"/>
</dbReference>
<dbReference type="Pfam" id="PF01938">
    <property type="entry name" value="TRAM"/>
    <property type="match status" value="1"/>
</dbReference>
<dbReference type="EMBL" id="JAEMHM010000001">
    <property type="protein sequence ID" value="MBJ6723430.1"/>
    <property type="molecule type" value="Genomic_DNA"/>
</dbReference>
<keyword evidence="2 4" id="KW-0808">Transferase</keyword>
<dbReference type="Gene3D" id="2.40.50.1070">
    <property type="match status" value="1"/>
</dbReference>
<dbReference type="PANTHER" id="PTHR11061:SF30">
    <property type="entry name" value="TRNA (URACIL(54)-C(5))-METHYLTRANSFERASE"/>
    <property type="match status" value="1"/>
</dbReference>
<gene>
    <name evidence="8" type="primary">rlmD</name>
    <name evidence="8" type="ORF">JFN93_01800</name>
</gene>
<dbReference type="EC" id="2.1.1.190" evidence="8"/>
<feature type="binding site" evidence="4">
    <location>
        <position position="326"/>
    </location>
    <ligand>
        <name>S-adenosyl-L-methionine</name>
        <dbReference type="ChEBI" id="CHEBI:59789"/>
    </ligand>
</feature>
<comment type="similarity">
    <text evidence="4">Belongs to the class I-like SAM-binding methyltransferase superfamily. RNA M5U methyltransferase family.</text>
</comment>
<dbReference type="GO" id="GO:0070475">
    <property type="term" value="P:rRNA base methylation"/>
    <property type="evidence" value="ECO:0007669"/>
    <property type="project" value="TreeGrafter"/>
</dbReference>
<evidence type="ECO:0000256" key="6">
    <source>
        <dbReference type="SAM" id="MobiDB-lite"/>
    </source>
</evidence>
<evidence type="ECO:0000256" key="2">
    <source>
        <dbReference type="ARBA" id="ARBA00022679"/>
    </source>
</evidence>
<sequence>MGQRPHRKGSQPEPRREDFAPAARATGPRGFDKGARDEQRRPLLHSGQTVELTITGTDEDGFGVANHEGTRVLVAGALPGEQVVARVTYVGRRETFGNLLRCLKSSPDRNPAPACDMGKACDGCPLIQMRYPAQLAWKKELVSRHIGSHRSLDKVKVHDTIASPKELHYRNSAKLVIAGKFSDPVIGIYRRNSHDVLEIADCPLHHPLINKVVKAVKAGIKKGKVPIYNAKSEMGLLRYLVVRVAESGNAVMAVLVTSEQGYNEIHHLAKFIQDAVPEVAVVAQNINNSTGNVIFGQRDRFLTKTHTLRAYIGEKSFSLSPRSFFQVNSGAAGIIYEKVREFAALKGSERVIDVYCGIGGISLFLADRAGEVVGIEVVDSAVTDATENAALNHVHNCSFEAGDAARLLEEIGEEGGAQVIVLNPPRKGCDAKVLESAAALQPEKMIYVSCSPETLARDLDILSRLGYRTVEVQPVDMFPQTVHVEDVALLVREKHRD</sequence>
<evidence type="ECO:0000256" key="5">
    <source>
        <dbReference type="PROSITE-ProRule" id="PRU10015"/>
    </source>
</evidence>
<dbReference type="SUPFAM" id="SSF53335">
    <property type="entry name" value="S-adenosyl-L-methionine-dependent methyltransferases"/>
    <property type="match status" value="1"/>
</dbReference>
<proteinExistence type="inferred from homology"/>
<dbReference type="FunFam" id="3.40.50.150:FF:000009">
    <property type="entry name" value="23S rRNA (Uracil(1939)-C(5))-methyltransferase RlmD"/>
    <property type="match status" value="1"/>
</dbReference>
<dbReference type="AlphaFoldDB" id="A0A8J7LU65"/>
<keyword evidence="1 4" id="KW-0489">Methyltransferase</keyword>
<feature type="active site" description="Nucleophile" evidence="4">
    <location>
        <position position="450"/>
    </location>
</feature>
<feature type="binding site" evidence="4">
    <location>
        <position position="376"/>
    </location>
    <ligand>
        <name>S-adenosyl-L-methionine</name>
        <dbReference type="ChEBI" id="CHEBI:59789"/>
    </ligand>
</feature>
<comment type="caution">
    <text evidence="8">The sequence shown here is derived from an EMBL/GenBank/DDBJ whole genome shotgun (WGS) entry which is preliminary data.</text>
</comment>
<dbReference type="InterPro" id="IPR029063">
    <property type="entry name" value="SAM-dependent_MTases_sf"/>
</dbReference>
<accession>A0A8J7LU65</accession>
<protein>
    <submittedName>
        <fullName evidence="8">23S rRNA (Uracil(1939)-C(5))-methyltransferase RlmD</fullName>
        <ecNumber evidence="8">2.1.1.190</ecNumber>
    </submittedName>
</protein>
<dbReference type="PROSITE" id="PS01230">
    <property type="entry name" value="TRMA_1"/>
    <property type="match status" value="1"/>
</dbReference>
<organism evidence="8 9">
    <name type="scientific">Geomesophilobacter sediminis</name>
    <dbReference type="NCBI Taxonomy" id="2798584"/>
    <lineage>
        <taxon>Bacteria</taxon>
        <taxon>Pseudomonadati</taxon>
        <taxon>Thermodesulfobacteriota</taxon>
        <taxon>Desulfuromonadia</taxon>
        <taxon>Geobacterales</taxon>
        <taxon>Geobacteraceae</taxon>
        <taxon>Geomesophilobacter</taxon>
    </lineage>
</organism>
<evidence type="ECO:0000259" key="7">
    <source>
        <dbReference type="PROSITE" id="PS50926"/>
    </source>
</evidence>
<dbReference type="PROSITE" id="PS51687">
    <property type="entry name" value="SAM_MT_RNA_M5U"/>
    <property type="match status" value="1"/>
</dbReference>
<feature type="binding site" evidence="4">
    <location>
        <position position="355"/>
    </location>
    <ligand>
        <name>S-adenosyl-L-methionine</name>
        <dbReference type="ChEBI" id="CHEBI:59789"/>
    </ligand>
</feature>
<dbReference type="InterPro" id="IPR010280">
    <property type="entry name" value="U5_MeTrfase_fam"/>
</dbReference>
<keyword evidence="3 4" id="KW-0949">S-adenosyl-L-methionine</keyword>
<evidence type="ECO:0000256" key="3">
    <source>
        <dbReference type="ARBA" id="ARBA00022691"/>
    </source>
</evidence>
<dbReference type="InterPro" id="IPR002792">
    <property type="entry name" value="TRAM_dom"/>
</dbReference>
<dbReference type="InterPro" id="IPR030390">
    <property type="entry name" value="MeTrfase_TrmA_AS"/>
</dbReference>
<feature type="binding site" evidence="4">
    <location>
        <position position="423"/>
    </location>
    <ligand>
        <name>S-adenosyl-L-methionine</name>
        <dbReference type="ChEBI" id="CHEBI:59789"/>
    </ligand>
</feature>
<dbReference type="Proteomes" id="UP000636888">
    <property type="component" value="Unassembled WGS sequence"/>
</dbReference>
<feature type="domain" description="TRAM" evidence="7">
    <location>
        <begin position="43"/>
        <end position="101"/>
    </location>
</feature>
<name>A0A8J7LU65_9BACT</name>
<dbReference type="InterPro" id="IPR030391">
    <property type="entry name" value="MeTrfase_TrmA_CS"/>
</dbReference>
<dbReference type="Gene3D" id="2.40.50.140">
    <property type="entry name" value="Nucleic acid-binding proteins"/>
    <property type="match status" value="1"/>
</dbReference>
<dbReference type="PROSITE" id="PS50926">
    <property type="entry name" value="TRAM"/>
    <property type="match status" value="1"/>
</dbReference>
<evidence type="ECO:0000313" key="9">
    <source>
        <dbReference type="Proteomes" id="UP000636888"/>
    </source>
</evidence>
<dbReference type="CDD" id="cd02440">
    <property type="entry name" value="AdoMet_MTases"/>
    <property type="match status" value="1"/>
</dbReference>
<keyword evidence="9" id="KW-1185">Reference proteome</keyword>
<feature type="active site" evidence="5">
    <location>
        <position position="450"/>
    </location>
</feature>